<keyword evidence="3 11" id="KW-0723">Serine/threonine-protein kinase</keyword>
<dbReference type="PROSITE" id="PS00108">
    <property type="entry name" value="PROTEIN_KINASE_ST"/>
    <property type="match status" value="1"/>
</dbReference>
<feature type="binding site" evidence="10">
    <location>
        <position position="212"/>
    </location>
    <ligand>
        <name>ATP</name>
        <dbReference type="ChEBI" id="CHEBI:30616"/>
    </ligand>
</feature>
<keyword evidence="6 16" id="KW-0418">Kinase</keyword>
<evidence type="ECO:0000256" key="4">
    <source>
        <dbReference type="ARBA" id="ARBA00022679"/>
    </source>
</evidence>
<evidence type="ECO:0000256" key="9">
    <source>
        <dbReference type="ARBA" id="ARBA00048679"/>
    </source>
</evidence>
<evidence type="ECO:0000256" key="10">
    <source>
        <dbReference type="PROSITE-ProRule" id="PRU10141"/>
    </source>
</evidence>
<keyword evidence="4" id="KW-0808">Transferase</keyword>
<dbReference type="PROSITE" id="PS00107">
    <property type="entry name" value="PROTEIN_KINASE_ATP"/>
    <property type="match status" value="1"/>
</dbReference>
<evidence type="ECO:0000313" key="16">
    <source>
        <dbReference type="RefSeq" id="XP_034116801.1"/>
    </source>
</evidence>
<evidence type="ECO:0000259" key="13">
    <source>
        <dbReference type="PROSITE" id="PS50011"/>
    </source>
</evidence>
<feature type="domain" description="Death" evidence="14">
    <location>
        <begin position="40"/>
        <end position="106"/>
    </location>
</feature>
<dbReference type="CDD" id="cd14066">
    <property type="entry name" value="STKc_IRAK"/>
    <property type="match status" value="1"/>
</dbReference>
<dbReference type="GeneID" id="117576267"/>
<comment type="catalytic activity">
    <reaction evidence="9">
        <text>L-seryl-[protein] + ATP = O-phospho-L-seryl-[protein] + ADP + H(+)</text>
        <dbReference type="Rhea" id="RHEA:17989"/>
        <dbReference type="Rhea" id="RHEA-COMP:9863"/>
        <dbReference type="Rhea" id="RHEA-COMP:11604"/>
        <dbReference type="ChEBI" id="CHEBI:15378"/>
        <dbReference type="ChEBI" id="CHEBI:29999"/>
        <dbReference type="ChEBI" id="CHEBI:30616"/>
        <dbReference type="ChEBI" id="CHEBI:83421"/>
        <dbReference type="ChEBI" id="CHEBI:456216"/>
        <dbReference type="EC" id="2.7.11.1"/>
    </reaction>
</comment>
<dbReference type="CTD" id="43283"/>
<dbReference type="GO" id="GO:0007165">
    <property type="term" value="P:signal transduction"/>
    <property type="evidence" value="ECO:0007669"/>
    <property type="project" value="InterPro"/>
</dbReference>
<dbReference type="PANTHER" id="PTHR48006:SF20">
    <property type="entry name" value="OS08G0276400 PROTEIN"/>
    <property type="match status" value="1"/>
</dbReference>
<comment type="catalytic activity">
    <reaction evidence="8">
        <text>L-threonyl-[protein] + ATP = O-phospho-L-threonyl-[protein] + ADP + H(+)</text>
        <dbReference type="Rhea" id="RHEA:46608"/>
        <dbReference type="Rhea" id="RHEA-COMP:11060"/>
        <dbReference type="Rhea" id="RHEA-COMP:11605"/>
        <dbReference type="ChEBI" id="CHEBI:15378"/>
        <dbReference type="ChEBI" id="CHEBI:30013"/>
        <dbReference type="ChEBI" id="CHEBI:30616"/>
        <dbReference type="ChEBI" id="CHEBI:61977"/>
        <dbReference type="ChEBI" id="CHEBI:456216"/>
        <dbReference type="EC" id="2.7.11.1"/>
    </reaction>
</comment>
<evidence type="ECO:0000313" key="15">
    <source>
        <dbReference type="Proteomes" id="UP000515160"/>
    </source>
</evidence>
<evidence type="ECO:0000256" key="2">
    <source>
        <dbReference type="ARBA" id="ARBA00012513"/>
    </source>
</evidence>
<dbReference type="PROSITE" id="PS50017">
    <property type="entry name" value="DEATH_DOMAIN"/>
    <property type="match status" value="1"/>
</dbReference>
<dbReference type="Pfam" id="PF00531">
    <property type="entry name" value="Death"/>
    <property type="match status" value="1"/>
</dbReference>
<name>A0A6P8XJQ8_DROAB</name>
<dbReference type="EC" id="2.7.11.1" evidence="2"/>
<gene>
    <name evidence="16" type="primary">LOC117576267</name>
</gene>
<dbReference type="InterPro" id="IPR000488">
    <property type="entry name" value="Death_dom"/>
</dbReference>
<dbReference type="InterPro" id="IPR011029">
    <property type="entry name" value="DEATH-like_dom_sf"/>
</dbReference>
<dbReference type="PROSITE" id="PS50011">
    <property type="entry name" value="PROTEIN_KINASE_DOM"/>
    <property type="match status" value="1"/>
</dbReference>
<keyword evidence="15" id="KW-1185">Reference proteome</keyword>
<dbReference type="InterPro" id="IPR017441">
    <property type="entry name" value="Protein_kinase_ATP_BS"/>
</dbReference>
<evidence type="ECO:0000259" key="14">
    <source>
        <dbReference type="PROSITE" id="PS50017"/>
    </source>
</evidence>
<dbReference type="SMART" id="SM00005">
    <property type="entry name" value="DEATH"/>
    <property type="match status" value="1"/>
</dbReference>
<evidence type="ECO:0000256" key="3">
    <source>
        <dbReference type="ARBA" id="ARBA00022527"/>
    </source>
</evidence>
<dbReference type="GO" id="GO:0045087">
    <property type="term" value="P:innate immune response"/>
    <property type="evidence" value="ECO:0007669"/>
    <property type="project" value="UniProtKB-ARBA"/>
</dbReference>
<dbReference type="InterPro" id="IPR011009">
    <property type="entry name" value="Kinase-like_dom_sf"/>
</dbReference>
<evidence type="ECO:0000256" key="8">
    <source>
        <dbReference type="ARBA" id="ARBA00047899"/>
    </source>
</evidence>
<keyword evidence="5 10" id="KW-0547">Nucleotide-binding</keyword>
<evidence type="ECO:0000256" key="12">
    <source>
        <dbReference type="SAM" id="MobiDB-lite"/>
    </source>
</evidence>
<protein>
    <recommendedName>
        <fullName evidence="2">non-specific serine/threonine protein kinase</fullName>
        <ecNumber evidence="2">2.7.11.1</ecNumber>
    </recommendedName>
</protein>
<evidence type="ECO:0000256" key="1">
    <source>
        <dbReference type="ARBA" id="ARBA00008718"/>
    </source>
</evidence>
<dbReference type="AlphaFoldDB" id="A0A6P8XJQ8"/>
<feature type="region of interest" description="Disordered" evidence="12">
    <location>
        <begin position="124"/>
        <end position="155"/>
    </location>
</feature>
<dbReference type="OrthoDB" id="4062651at2759"/>
<dbReference type="GO" id="GO:0005524">
    <property type="term" value="F:ATP binding"/>
    <property type="evidence" value="ECO:0007669"/>
    <property type="project" value="UniProtKB-UniRule"/>
</dbReference>
<evidence type="ECO:0000256" key="7">
    <source>
        <dbReference type="ARBA" id="ARBA00022840"/>
    </source>
</evidence>
<sequence length="474" mass="53416">MSAAGATSSKREAENPLPIALLPVCVRLELCEHLDALDVWKQLATFVKLYPQDVNYIQKQLQRGQSPANEFLNIWGGQYNQNMHSLFALFHNNKLRSAMLIIKDYVDVKLHKYIAKTVDRVPNTQEVPNTRSNNNASESGAIDAPHNRNNNLESSDDIRVSSVQRAAESLLQIDYAELVAATDNWNPENKLGNGGFGEVYKGEIMNSFMAIKVMNYVHKHSNKTKVHLQQSYNELKYLNTLRHDNILAIYAYSINGEKPCLVYELMAGGSLDSRLRAQHTKPRRAPLTWQQRLLIALGTAKGIYFLHKARVIPLIHGDIKPANILLDDKEKPKIGDFGLAREGPKFINDVTKVNKVFGTRIYLPPEFLSSKELSTGVDIYSFGVVLLEMFTGRLMAECTHQADQQLLLKSIKKTCHPSENPTRSDIFDKNLVTPMGEELDKCLCAIDFGLKCTAFNVQQRPSMAEVVTHFKAFD</sequence>
<evidence type="ECO:0000256" key="5">
    <source>
        <dbReference type="ARBA" id="ARBA00022741"/>
    </source>
</evidence>
<dbReference type="SUPFAM" id="SSF47986">
    <property type="entry name" value="DEATH domain"/>
    <property type="match status" value="1"/>
</dbReference>
<dbReference type="SUPFAM" id="SSF56112">
    <property type="entry name" value="Protein kinase-like (PK-like)"/>
    <property type="match status" value="1"/>
</dbReference>
<organism evidence="15 16">
    <name type="scientific">Drosophila albomicans</name>
    <name type="common">Fruit fly</name>
    <dbReference type="NCBI Taxonomy" id="7291"/>
    <lineage>
        <taxon>Eukaryota</taxon>
        <taxon>Metazoa</taxon>
        <taxon>Ecdysozoa</taxon>
        <taxon>Arthropoda</taxon>
        <taxon>Hexapoda</taxon>
        <taxon>Insecta</taxon>
        <taxon>Pterygota</taxon>
        <taxon>Neoptera</taxon>
        <taxon>Endopterygota</taxon>
        <taxon>Diptera</taxon>
        <taxon>Brachycera</taxon>
        <taxon>Muscomorpha</taxon>
        <taxon>Ephydroidea</taxon>
        <taxon>Drosophilidae</taxon>
        <taxon>Drosophila</taxon>
    </lineage>
</organism>
<comment type="similarity">
    <text evidence="1">Belongs to the protein kinase superfamily. TKL Ser/Thr protein kinase family. Pelle subfamily.</text>
</comment>
<evidence type="ECO:0000256" key="11">
    <source>
        <dbReference type="RuleBase" id="RU000304"/>
    </source>
</evidence>
<accession>A0A6P8XJQ8</accession>
<proteinExistence type="inferred from homology"/>
<dbReference type="Proteomes" id="UP000515160">
    <property type="component" value="Chromosome 2R"/>
</dbReference>
<keyword evidence="7 10" id="KW-0067">ATP-binding</keyword>
<reference evidence="16" key="1">
    <citation type="submission" date="2025-08" db="UniProtKB">
        <authorList>
            <consortium name="RefSeq"/>
        </authorList>
    </citation>
    <scope>IDENTIFICATION</scope>
    <source>
        <strain evidence="16">15112-1751.03</strain>
        <tissue evidence="16">Whole Adult</tissue>
    </source>
</reference>
<dbReference type="PANTHER" id="PTHR48006">
    <property type="entry name" value="LEUCINE-RICH REPEAT-CONTAINING PROTEIN DDB_G0281931-RELATED"/>
    <property type="match status" value="1"/>
</dbReference>
<dbReference type="SMART" id="SM00220">
    <property type="entry name" value="S_TKc"/>
    <property type="match status" value="1"/>
</dbReference>
<dbReference type="InterPro" id="IPR051824">
    <property type="entry name" value="LRR_Rcpt-Like_S/T_Kinase"/>
</dbReference>
<dbReference type="Pfam" id="PF00069">
    <property type="entry name" value="Pkinase"/>
    <property type="match status" value="1"/>
</dbReference>
<dbReference type="GO" id="GO:0004674">
    <property type="term" value="F:protein serine/threonine kinase activity"/>
    <property type="evidence" value="ECO:0007669"/>
    <property type="project" value="UniProtKB-KW"/>
</dbReference>
<dbReference type="Gene3D" id="1.10.533.10">
    <property type="entry name" value="Death Domain, Fas"/>
    <property type="match status" value="1"/>
</dbReference>
<dbReference type="InterPro" id="IPR008271">
    <property type="entry name" value="Ser/Thr_kinase_AS"/>
</dbReference>
<feature type="domain" description="Protein kinase" evidence="13">
    <location>
        <begin position="185"/>
        <end position="472"/>
    </location>
</feature>
<feature type="compositionally biased region" description="Polar residues" evidence="12">
    <location>
        <begin position="124"/>
        <end position="138"/>
    </location>
</feature>
<dbReference type="Gene3D" id="3.30.200.20">
    <property type="entry name" value="Phosphorylase Kinase, domain 1"/>
    <property type="match status" value="1"/>
</dbReference>
<dbReference type="Gene3D" id="1.10.510.10">
    <property type="entry name" value="Transferase(Phosphotransferase) domain 1"/>
    <property type="match status" value="1"/>
</dbReference>
<evidence type="ECO:0000256" key="6">
    <source>
        <dbReference type="ARBA" id="ARBA00022777"/>
    </source>
</evidence>
<dbReference type="InterPro" id="IPR000719">
    <property type="entry name" value="Prot_kinase_dom"/>
</dbReference>
<dbReference type="FunFam" id="1.10.510.10:FF:000754">
    <property type="entry name" value="Interleukin-1 receptor-associated kinase"/>
    <property type="match status" value="1"/>
</dbReference>
<dbReference type="RefSeq" id="XP_034116801.1">
    <property type="nucleotide sequence ID" value="XM_034260910.2"/>
</dbReference>